<dbReference type="AlphaFoldDB" id="A0A1J9RH78"/>
<name>A0A1J9RH78_9PEZI</name>
<keyword evidence="4" id="KW-1185">Reference proteome</keyword>
<dbReference type="PROSITE" id="PS50089">
    <property type="entry name" value="ZF_RING_2"/>
    <property type="match status" value="1"/>
</dbReference>
<sequence length="257" mass="29002">MAGKQPPTPENFFRVWTQEVKPEKIPKEKQDVCSICMEGFGMPNADGKIEKPLIQLRKCGHIVGRDCLLIWLSSTPKKECPVCRTSLYSIKKTKMAYVTLDDEESDFMRKKTLKFNSDAAAKYQSLAIKLCEEKQWPESLQMPQEAYEGMQLGIAAVGCWLGHNNHKPYQFAELEHLLMIAAATIQRAGQVSSQEEMWTRLSHIKSADASSVAEAWAKIPGEQTGLLTQRYTLIFVQTALLHFALPTRHISNLMSLA</sequence>
<reference evidence="3 4" key="1">
    <citation type="submission" date="2016-10" db="EMBL/GenBank/DDBJ databases">
        <title>Proteomics and genomics reveal pathogen-plant mechanisms compatible with a hemibiotrophic lifestyle of Diplodia corticola.</title>
        <authorList>
            <person name="Fernandes I."/>
            <person name="De Jonge R."/>
            <person name="Van De Peer Y."/>
            <person name="Devreese B."/>
            <person name="Alves A."/>
            <person name="Esteves A.C."/>
        </authorList>
    </citation>
    <scope>NUCLEOTIDE SEQUENCE [LARGE SCALE GENOMIC DNA]</scope>
    <source>
        <strain evidence="3 4">CBS 112549</strain>
    </source>
</reference>
<evidence type="ECO:0000313" key="3">
    <source>
        <dbReference type="EMBL" id="OJD39968.1"/>
    </source>
</evidence>
<dbReference type="Pfam" id="PF13639">
    <property type="entry name" value="zf-RING_2"/>
    <property type="match status" value="1"/>
</dbReference>
<gene>
    <name evidence="3" type="ORF">BKCO1_200098</name>
</gene>
<protein>
    <recommendedName>
        <fullName evidence="2">RING-type domain-containing protein</fullName>
    </recommendedName>
</protein>
<evidence type="ECO:0000313" key="4">
    <source>
        <dbReference type="Proteomes" id="UP000183809"/>
    </source>
</evidence>
<accession>A0A1J9RH78</accession>
<dbReference type="InterPro" id="IPR013083">
    <property type="entry name" value="Znf_RING/FYVE/PHD"/>
</dbReference>
<dbReference type="STRING" id="236234.A0A1J9RH78"/>
<dbReference type="RefSeq" id="XP_020134955.1">
    <property type="nucleotide sequence ID" value="XM_020272605.1"/>
</dbReference>
<dbReference type="EMBL" id="MNUE01000002">
    <property type="protein sequence ID" value="OJD39968.1"/>
    <property type="molecule type" value="Genomic_DNA"/>
</dbReference>
<dbReference type="OrthoDB" id="21204at2759"/>
<dbReference type="SMART" id="SM00184">
    <property type="entry name" value="RING"/>
    <property type="match status" value="1"/>
</dbReference>
<proteinExistence type="predicted"/>
<dbReference type="SUPFAM" id="SSF57850">
    <property type="entry name" value="RING/U-box"/>
    <property type="match status" value="1"/>
</dbReference>
<keyword evidence="1" id="KW-0862">Zinc</keyword>
<keyword evidence="1" id="KW-0479">Metal-binding</keyword>
<evidence type="ECO:0000259" key="2">
    <source>
        <dbReference type="PROSITE" id="PS50089"/>
    </source>
</evidence>
<keyword evidence="1" id="KW-0863">Zinc-finger</keyword>
<feature type="domain" description="RING-type" evidence="2">
    <location>
        <begin position="33"/>
        <end position="84"/>
    </location>
</feature>
<evidence type="ECO:0000256" key="1">
    <source>
        <dbReference type="PROSITE-ProRule" id="PRU00175"/>
    </source>
</evidence>
<dbReference type="Proteomes" id="UP000183809">
    <property type="component" value="Unassembled WGS sequence"/>
</dbReference>
<organism evidence="3 4">
    <name type="scientific">Diplodia corticola</name>
    <dbReference type="NCBI Taxonomy" id="236234"/>
    <lineage>
        <taxon>Eukaryota</taxon>
        <taxon>Fungi</taxon>
        <taxon>Dikarya</taxon>
        <taxon>Ascomycota</taxon>
        <taxon>Pezizomycotina</taxon>
        <taxon>Dothideomycetes</taxon>
        <taxon>Dothideomycetes incertae sedis</taxon>
        <taxon>Botryosphaeriales</taxon>
        <taxon>Botryosphaeriaceae</taxon>
        <taxon>Diplodia</taxon>
    </lineage>
</organism>
<dbReference type="GeneID" id="31012864"/>
<dbReference type="GO" id="GO:0008270">
    <property type="term" value="F:zinc ion binding"/>
    <property type="evidence" value="ECO:0007669"/>
    <property type="project" value="UniProtKB-KW"/>
</dbReference>
<dbReference type="Gene3D" id="3.30.40.10">
    <property type="entry name" value="Zinc/RING finger domain, C3HC4 (zinc finger)"/>
    <property type="match status" value="1"/>
</dbReference>
<comment type="caution">
    <text evidence="3">The sequence shown here is derived from an EMBL/GenBank/DDBJ whole genome shotgun (WGS) entry which is preliminary data.</text>
</comment>
<dbReference type="InterPro" id="IPR001841">
    <property type="entry name" value="Znf_RING"/>
</dbReference>